<dbReference type="AlphaFoldDB" id="A0A1M4XIH4"/>
<organism evidence="1 2">
    <name type="scientific">Seinonella peptonophila</name>
    <dbReference type="NCBI Taxonomy" id="112248"/>
    <lineage>
        <taxon>Bacteria</taxon>
        <taxon>Bacillati</taxon>
        <taxon>Bacillota</taxon>
        <taxon>Bacilli</taxon>
        <taxon>Bacillales</taxon>
        <taxon>Thermoactinomycetaceae</taxon>
        <taxon>Seinonella</taxon>
    </lineage>
</organism>
<dbReference type="RefSeq" id="WP_073154638.1">
    <property type="nucleotide sequence ID" value="NZ_FQVL01000005.1"/>
</dbReference>
<evidence type="ECO:0000313" key="2">
    <source>
        <dbReference type="Proteomes" id="UP000184476"/>
    </source>
</evidence>
<keyword evidence="2" id="KW-1185">Reference proteome</keyword>
<dbReference type="STRING" id="112248.SAMN05444392_1057"/>
<protein>
    <submittedName>
        <fullName evidence="1">Uncharacterized protein</fullName>
    </submittedName>
</protein>
<proteinExistence type="predicted"/>
<name>A0A1M4XIH4_9BACL</name>
<dbReference type="OrthoDB" id="56388at2"/>
<accession>A0A1M4XIH4</accession>
<dbReference type="EMBL" id="FQVL01000005">
    <property type="protein sequence ID" value="SHE92962.1"/>
    <property type="molecule type" value="Genomic_DNA"/>
</dbReference>
<sequence>MRDRYYDLIYEAMDLPYGNSKVALLEEAVRIADAHLSSSEAYNARMDLTNAAVMSGRIEKAILSFAWCLSYYDKQENREDTHSILWHYKWICENLHDFPEIKKEKIEESLEDYRKRLLENGYGLRSYYKLQRSNALHADDIEKAAHYFELWDQAAHDGMTDCSACELDSKAYTLLRNQAFDQAYEVAKPIFAGQISCQGVPQATYASFLLPLLEQKRADEAANYYQKCREMIDYTFLYEVTCLLEYLIVVDLVKAVSWFEEFLKDAIASFVPSRRFSFYRASVLLFEQLNEQQLTSIQFPNGITPEQIRVEMYEIAERFDERNQNDHFSTGIEKKRRKLQELKGWYEKL</sequence>
<dbReference type="Proteomes" id="UP000184476">
    <property type="component" value="Unassembled WGS sequence"/>
</dbReference>
<evidence type="ECO:0000313" key="1">
    <source>
        <dbReference type="EMBL" id="SHE92962.1"/>
    </source>
</evidence>
<reference evidence="1 2" key="1">
    <citation type="submission" date="2016-11" db="EMBL/GenBank/DDBJ databases">
        <authorList>
            <person name="Jaros S."/>
            <person name="Januszkiewicz K."/>
            <person name="Wedrychowicz H."/>
        </authorList>
    </citation>
    <scope>NUCLEOTIDE SEQUENCE [LARGE SCALE GENOMIC DNA]</scope>
    <source>
        <strain evidence="1 2">DSM 44666</strain>
    </source>
</reference>
<gene>
    <name evidence="1" type="ORF">SAMN05444392_1057</name>
</gene>